<dbReference type="Pfam" id="PF00696">
    <property type="entry name" value="AA_kinase"/>
    <property type="match status" value="1"/>
</dbReference>
<evidence type="ECO:0000256" key="4">
    <source>
        <dbReference type="ARBA" id="ARBA00022679"/>
    </source>
</evidence>
<protein>
    <recommendedName>
        <fullName evidence="8">Glutamate 5-kinase</fullName>
        <ecNumber evidence="8">2.7.2.11</ecNumber>
    </recommendedName>
    <alternativeName>
        <fullName evidence="8">Gamma-glutamyl kinase</fullName>
        <shortName evidence="8">GK</shortName>
    </alternativeName>
</protein>
<dbReference type="Pfam" id="PF01472">
    <property type="entry name" value="PUA"/>
    <property type="match status" value="1"/>
</dbReference>
<dbReference type="CDD" id="cd21157">
    <property type="entry name" value="PUA_G5K"/>
    <property type="match status" value="1"/>
</dbReference>
<feature type="binding site" evidence="8">
    <location>
        <position position="148"/>
    </location>
    <ligand>
        <name>substrate</name>
    </ligand>
</feature>
<dbReference type="AlphaFoldDB" id="A0A662ZFM8"/>
<comment type="subcellular location">
    <subcellularLocation>
        <location evidence="8">Cytoplasm</location>
    </subcellularLocation>
</comment>
<keyword evidence="5 8" id="KW-0547">Nucleotide-binding</keyword>
<evidence type="ECO:0000313" key="11">
    <source>
        <dbReference type="Proteomes" id="UP000243745"/>
    </source>
</evidence>
<dbReference type="PANTHER" id="PTHR43654:SF1">
    <property type="entry name" value="ISOPENTENYL PHOSPHATE KINASE"/>
    <property type="match status" value="1"/>
</dbReference>
<dbReference type="Gene3D" id="3.40.1160.10">
    <property type="entry name" value="Acetylglutamate kinase-like"/>
    <property type="match status" value="2"/>
</dbReference>
<dbReference type="InterPro" id="IPR002478">
    <property type="entry name" value="PUA"/>
</dbReference>
<dbReference type="HAMAP" id="MF_00456">
    <property type="entry name" value="ProB"/>
    <property type="match status" value="1"/>
</dbReference>
<comment type="function">
    <text evidence="8">Catalyzes the transfer of a phosphate group to glutamate to form L-glutamate 5-phosphate.</text>
</comment>
<evidence type="ECO:0000256" key="1">
    <source>
        <dbReference type="ARBA" id="ARBA00022490"/>
    </source>
</evidence>
<evidence type="ECO:0000259" key="9">
    <source>
        <dbReference type="SMART" id="SM00359"/>
    </source>
</evidence>
<keyword evidence="6 8" id="KW-0418">Kinase</keyword>
<feature type="binding site" evidence="8">
    <location>
        <position position="136"/>
    </location>
    <ligand>
        <name>substrate</name>
    </ligand>
</feature>
<dbReference type="InterPro" id="IPR041739">
    <property type="entry name" value="G5K_ProB"/>
</dbReference>
<sequence length="368" mass="39300">MNAKTIVVKFGTSMLTSGTKRLDPAHMIEVVRVLSVLAKKGHHIVVVSSGAVAAGREVLGYPDLPRTIANKQMLASVGQTFLMNTWQKLFEIYGLHIGQILLTRADLEDRERFLNARDTLGALIANDIIPVINENDAVATAEIKVGDNDNLSARVAILSDADMLILLTDQKGLYTADPRSNPDATLIRTVEKITPEIKALAGDSVSGLGTGGMATKLQAAEIATRSGIEVVIASGDDPRIIESIVDNNYVGTSFKPESSPLEGRKAWILSGPKPRCSIVVDAGAVRALTANGSSLLPKGITRVEGDFLRGDVVNISSADGRVIAHGISRYTSAELNAISGHKSEEIENILGYEHGQVAVHRDDLVILE</sequence>
<feature type="binding site" evidence="8">
    <location>
        <begin position="168"/>
        <end position="169"/>
    </location>
    <ligand>
        <name>ATP</name>
        <dbReference type="ChEBI" id="CHEBI:30616"/>
    </ligand>
</feature>
<dbReference type="PROSITE" id="PS00902">
    <property type="entry name" value="GLUTAMATE_5_KINASE"/>
    <property type="match status" value="1"/>
</dbReference>
<dbReference type="FunFam" id="2.30.130.10:FF:000003">
    <property type="entry name" value="Glutamate 5-kinase"/>
    <property type="match status" value="1"/>
</dbReference>
<keyword evidence="3 8" id="KW-0641">Proline biosynthesis</keyword>
<dbReference type="Proteomes" id="UP000243745">
    <property type="component" value="Unassembled WGS sequence"/>
</dbReference>
<dbReference type="InterPro" id="IPR001048">
    <property type="entry name" value="Asp/Glu/Uridylate_kinase"/>
</dbReference>
<dbReference type="PRINTS" id="PR00474">
    <property type="entry name" value="GLU5KINASE"/>
</dbReference>
<comment type="catalytic activity">
    <reaction evidence="8">
        <text>L-glutamate + ATP = L-glutamyl 5-phosphate + ADP</text>
        <dbReference type="Rhea" id="RHEA:14877"/>
        <dbReference type="ChEBI" id="CHEBI:29985"/>
        <dbReference type="ChEBI" id="CHEBI:30616"/>
        <dbReference type="ChEBI" id="CHEBI:58274"/>
        <dbReference type="ChEBI" id="CHEBI:456216"/>
        <dbReference type="EC" id="2.7.2.11"/>
    </reaction>
</comment>
<dbReference type="GO" id="GO:0003723">
    <property type="term" value="F:RNA binding"/>
    <property type="evidence" value="ECO:0007669"/>
    <property type="project" value="InterPro"/>
</dbReference>
<dbReference type="InterPro" id="IPR019797">
    <property type="entry name" value="Glutamate_5-kinase_CS"/>
</dbReference>
<feature type="binding site" evidence="8">
    <location>
        <begin position="210"/>
        <end position="216"/>
    </location>
    <ligand>
        <name>ATP</name>
        <dbReference type="ChEBI" id="CHEBI:30616"/>
    </ligand>
</feature>
<dbReference type="InterPro" id="IPR036393">
    <property type="entry name" value="AceGlu_kinase-like_sf"/>
</dbReference>
<dbReference type="GO" id="GO:0004349">
    <property type="term" value="F:glutamate 5-kinase activity"/>
    <property type="evidence" value="ECO:0007669"/>
    <property type="project" value="UniProtKB-UniRule"/>
</dbReference>
<gene>
    <name evidence="8" type="primary">proB</name>
    <name evidence="10" type="ORF">SAMN02910344_00017</name>
</gene>
<dbReference type="PANTHER" id="PTHR43654">
    <property type="entry name" value="GLUTAMATE 5-KINASE"/>
    <property type="match status" value="1"/>
</dbReference>
<keyword evidence="4 8" id="KW-0808">Transferase</keyword>
<keyword evidence="7 8" id="KW-0067">ATP-binding</keyword>
<feature type="domain" description="PUA" evidence="9">
    <location>
        <begin position="276"/>
        <end position="359"/>
    </location>
</feature>
<comment type="similarity">
    <text evidence="8">Belongs to the glutamate 5-kinase family.</text>
</comment>
<dbReference type="PROSITE" id="PS50890">
    <property type="entry name" value="PUA"/>
    <property type="match status" value="1"/>
</dbReference>
<dbReference type="PIRSF" id="PIRSF000729">
    <property type="entry name" value="GK"/>
    <property type="match status" value="1"/>
</dbReference>
<dbReference type="NCBIfam" id="TIGR01027">
    <property type="entry name" value="proB"/>
    <property type="match status" value="1"/>
</dbReference>
<proteinExistence type="inferred from homology"/>
<evidence type="ECO:0000256" key="2">
    <source>
        <dbReference type="ARBA" id="ARBA00022605"/>
    </source>
</evidence>
<evidence type="ECO:0000256" key="8">
    <source>
        <dbReference type="HAMAP-Rule" id="MF_00456"/>
    </source>
</evidence>
<dbReference type="EC" id="2.7.2.11" evidence="8"/>
<evidence type="ECO:0000313" key="10">
    <source>
        <dbReference type="EMBL" id="SFO96316.1"/>
    </source>
</evidence>
<evidence type="ECO:0000256" key="7">
    <source>
        <dbReference type="ARBA" id="ARBA00022840"/>
    </source>
</evidence>
<dbReference type="InterPro" id="IPR036974">
    <property type="entry name" value="PUA_sf"/>
</dbReference>
<dbReference type="UniPathway" id="UPA00098">
    <property type="reaction ID" value="UER00359"/>
</dbReference>
<evidence type="ECO:0000256" key="3">
    <source>
        <dbReference type="ARBA" id="ARBA00022650"/>
    </source>
</evidence>
<dbReference type="InterPro" id="IPR011529">
    <property type="entry name" value="Glu_5kinase"/>
</dbReference>
<reference evidence="10 11" key="1">
    <citation type="submission" date="2016-10" db="EMBL/GenBank/DDBJ databases">
        <authorList>
            <person name="Varghese N."/>
            <person name="Submissions S."/>
        </authorList>
    </citation>
    <scope>NUCLEOTIDE SEQUENCE [LARGE SCALE GENOMIC DNA]</scope>
    <source>
        <strain evidence="10 11">DSM 1361</strain>
    </source>
</reference>
<dbReference type="RefSeq" id="WP_031578926.1">
    <property type="nucleotide sequence ID" value="NZ_FOXF01000001.1"/>
</dbReference>
<dbReference type="SUPFAM" id="SSF53633">
    <property type="entry name" value="Carbamate kinase-like"/>
    <property type="match status" value="1"/>
</dbReference>
<comment type="pathway">
    <text evidence="8">Amino-acid biosynthesis; L-proline biosynthesis; L-glutamate 5-semialdehyde from L-glutamate: step 1/2.</text>
</comment>
<evidence type="ECO:0000256" key="5">
    <source>
        <dbReference type="ARBA" id="ARBA00022741"/>
    </source>
</evidence>
<dbReference type="GO" id="GO:0005524">
    <property type="term" value="F:ATP binding"/>
    <property type="evidence" value="ECO:0007669"/>
    <property type="project" value="UniProtKB-KW"/>
</dbReference>
<name>A0A662ZFM8_9GAMM</name>
<feature type="binding site" evidence="8">
    <location>
        <position position="9"/>
    </location>
    <ligand>
        <name>ATP</name>
        <dbReference type="ChEBI" id="CHEBI:30616"/>
    </ligand>
</feature>
<keyword evidence="2 8" id="KW-0028">Amino-acid biosynthesis</keyword>
<feature type="binding site" evidence="8">
    <location>
        <position position="49"/>
    </location>
    <ligand>
        <name>substrate</name>
    </ligand>
</feature>
<keyword evidence="11" id="KW-1185">Reference proteome</keyword>
<dbReference type="InterPro" id="IPR005715">
    <property type="entry name" value="Glu_5kinase/COase_Synthase"/>
</dbReference>
<dbReference type="GO" id="GO:0005829">
    <property type="term" value="C:cytosol"/>
    <property type="evidence" value="ECO:0007669"/>
    <property type="project" value="TreeGrafter"/>
</dbReference>
<dbReference type="EMBL" id="FOXF01000001">
    <property type="protein sequence ID" value="SFO96316.1"/>
    <property type="molecule type" value="Genomic_DNA"/>
</dbReference>
<accession>A0A662ZFM8</accession>
<dbReference type="OrthoDB" id="9804434at2"/>
<dbReference type="SUPFAM" id="SSF88697">
    <property type="entry name" value="PUA domain-like"/>
    <property type="match status" value="1"/>
</dbReference>
<dbReference type="Gene3D" id="2.30.130.10">
    <property type="entry name" value="PUA domain"/>
    <property type="match status" value="1"/>
</dbReference>
<dbReference type="InterPro" id="IPR001057">
    <property type="entry name" value="Glu/AcGlu_kinase"/>
</dbReference>
<keyword evidence="1 8" id="KW-0963">Cytoplasm</keyword>
<dbReference type="GO" id="GO:0055129">
    <property type="term" value="P:L-proline biosynthetic process"/>
    <property type="evidence" value="ECO:0007669"/>
    <property type="project" value="UniProtKB-UniRule"/>
</dbReference>
<organism evidence="10 11">
    <name type="scientific">Ruminobacter amylophilus</name>
    <dbReference type="NCBI Taxonomy" id="867"/>
    <lineage>
        <taxon>Bacteria</taxon>
        <taxon>Pseudomonadati</taxon>
        <taxon>Pseudomonadota</taxon>
        <taxon>Gammaproteobacteria</taxon>
        <taxon>Aeromonadales</taxon>
        <taxon>Succinivibrionaceae</taxon>
        <taxon>Ruminobacter</taxon>
    </lineage>
</organism>
<dbReference type="InterPro" id="IPR015947">
    <property type="entry name" value="PUA-like_sf"/>
</dbReference>
<dbReference type="FunFam" id="3.40.1160.10:FF:000006">
    <property type="entry name" value="Glutamate 5-kinase"/>
    <property type="match status" value="1"/>
</dbReference>
<dbReference type="CDD" id="cd04242">
    <property type="entry name" value="AAK_G5K_ProB"/>
    <property type="match status" value="1"/>
</dbReference>
<evidence type="ECO:0000256" key="6">
    <source>
        <dbReference type="ARBA" id="ARBA00022777"/>
    </source>
</evidence>
<dbReference type="SMART" id="SM00359">
    <property type="entry name" value="PUA"/>
    <property type="match status" value="1"/>
</dbReference>